<dbReference type="SUPFAM" id="SSF46785">
    <property type="entry name" value="Winged helix' DNA-binding domain"/>
    <property type="match status" value="1"/>
</dbReference>
<dbReference type="GO" id="GO:0005634">
    <property type="term" value="C:nucleus"/>
    <property type="evidence" value="ECO:0007669"/>
    <property type="project" value="UniProtKB-SubCell"/>
</dbReference>
<feature type="region of interest" description="Disordered" evidence="20">
    <location>
        <begin position="1162"/>
        <end position="1204"/>
    </location>
</feature>
<organism evidence="24">
    <name type="scientific">Schistocephalus solidus</name>
    <name type="common">Tapeworm</name>
    <dbReference type="NCBI Taxonomy" id="70667"/>
    <lineage>
        <taxon>Eukaryota</taxon>
        <taxon>Metazoa</taxon>
        <taxon>Spiralia</taxon>
        <taxon>Lophotrochozoa</taxon>
        <taxon>Platyhelminthes</taxon>
        <taxon>Cestoda</taxon>
        <taxon>Eucestoda</taxon>
        <taxon>Diphyllobothriidea</taxon>
        <taxon>Diphyllobothriidae</taxon>
        <taxon>Schistocephalus</taxon>
    </lineage>
</organism>
<evidence type="ECO:0000256" key="20">
    <source>
        <dbReference type="SAM" id="MobiDB-lite"/>
    </source>
</evidence>
<feature type="region of interest" description="Disordered" evidence="20">
    <location>
        <begin position="206"/>
        <end position="241"/>
    </location>
</feature>
<dbReference type="SUPFAM" id="SSF47819">
    <property type="entry name" value="HRDC-like"/>
    <property type="match status" value="1"/>
</dbReference>
<dbReference type="InterPro" id="IPR018982">
    <property type="entry name" value="RQC_domain"/>
</dbReference>
<dbReference type="Gene3D" id="1.10.150.80">
    <property type="entry name" value="HRDC domain"/>
    <property type="match status" value="1"/>
</dbReference>
<dbReference type="Gene3D" id="1.10.10.10">
    <property type="entry name" value="Winged helix-like DNA-binding domain superfamily/Winged helix DNA-binding domain"/>
    <property type="match status" value="1"/>
</dbReference>
<dbReference type="EC" id="5.6.2.4" evidence="17"/>
<dbReference type="SMART" id="SM00490">
    <property type="entry name" value="HELICc"/>
    <property type="match status" value="1"/>
</dbReference>
<dbReference type="NCBIfam" id="TIGR00614">
    <property type="entry name" value="recQ_fam"/>
    <property type="match status" value="1"/>
</dbReference>
<feature type="domain" description="Helicase ATP-binding" evidence="22">
    <location>
        <begin position="475"/>
        <end position="650"/>
    </location>
</feature>
<dbReference type="AlphaFoldDB" id="A0A0X3P2Y7"/>
<dbReference type="InterPro" id="IPR044876">
    <property type="entry name" value="HRDC_dom_sf"/>
</dbReference>
<dbReference type="InterPro" id="IPR036388">
    <property type="entry name" value="WH-like_DNA-bd_sf"/>
</dbReference>
<dbReference type="Pfam" id="PF16124">
    <property type="entry name" value="RecQ_Zn_bind"/>
    <property type="match status" value="1"/>
</dbReference>
<dbReference type="InterPro" id="IPR010997">
    <property type="entry name" value="HRDC-like_sf"/>
</dbReference>
<dbReference type="GO" id="GO:0016787">
    <property type="term" value="F:hydrolase activity"/>
    <property type="evidence" value="ECO:0007669"/>
    <property type="project" value="UniProtKB-KW"/>
</dbReference>
<dbReference type="PROSITE" id="PS00690">
    <property type="entry name" value="DEAH_ATP_HELICASE"/>
    <property type="match status" value="1"/>
</dbReference>
<keyword evidence="14" id="KW-0413">Isomerase</keyword>
<dbReference type="FunFam" id="3.40.50.300:FF:000340">
    <property type="entry name" value="Bloom syndrome, RecQ helicase"/>
    <property type="match status" value="1"/>
</dbReference>
<feature type="domain" description="Helicase C-terminal" evidence="23">
    <location>
        <begin position="676"/>
        <end position="825"/>
    </location>
</feature>
<keyword evidence="11" id="KW-0067">ATP-binding</keyword>
<evidence type="ECO:0000256" key="17">
    <source>
        <dbReference type="ARBA" id="ARBA00034808"/>
    </source>
</evidence>
<evidence type="ECO:0000256" key="1">
    <source>
        <dbReference type="ARBA" id="ARBA00001947"/>
    </source>
</evidence>
<dbReference type="PANTHER" id="PTHR13710:SF153">
    <property type="entry name" value="RECQ-LIKE DNA HELICASE BLM"/>
    <property type="match status" value="1"/>
</dbReference>
<feature type="compositionally biased region" description="Low complexity" evidence="20">
    <location>
        <begin position="1178"/>
        <end position="1204"/>
    </location>
</feature>
<name>A0A0X3P2Y7_SCHSO</name>
<comment type="cofactor">
    <cofactor evidence="1">
        <name>Zn(2+)</name>
        <dbReference type="ChEBI" id="CHEBI:29105"/>
    </cofactor>
</comment>
<keyword evidence="8" id="KW-0378">Hydrolase</keyword>
<dbReference type="InterPro" id="IPR004589">
    <property type="entry name" value="DNA_helicase_ATP-dep_RecQ"/>
</dbReference>
<dbReference type="GO" id="GO:0000724">
    <property type="term" value="P:double-strand break repair via homologous recombination"/>
    <property type="evidence" value="ECO:0007669"/>
    <property type="project" value="TreeGrafter"/>
</dbReference>
<dbReference type="PROSITE" id="PS50967">
    <property type="entry name" value="HRDC"/>
    <property type="match status" value="1"/>
</dbReference>
<dbReference type="GO" id="GO:0009378">
    <property type="term" value="F:four-way junction helicase activity"/>
    <property type="evidence" value="ECO:0007669"/>
    <property type="project" value="TreeGrafter"/>
</dbReference>
<feature type="compositionally biased region" description="Polar residues" evidence="20">
    <location>
        <begin position="1"/>
        <end position="11"/>
    </location>
</feature>
<dbReference type="InterPro" id="IPR011545">
    <property type="entry name" value="DEAD/DEAH_box_helicase_dom"/>
</dbReference>
<dbReference type="GO" id="GO:0005737">
    <property type="term" value="C:cytoplasm"/>
    <property type="evidence" value="ECO:0007669"/>
    <property type="project" value="TreeGrafter"/>
</dbReference>
<evidence type="ECO:0000256" key="10">
    <source>
        <dbReference type="ARBA" id="ARBA00022833"/>
    </source>
</evidence>
<dbReference type="FunFam" id="3.40.50.300:FF:000537">
    <property type="entry name" value="Bloom syndrome RecQ-like helicase"/>
    <property type="match status" value="1"/>
</dbReference>
<sequence>MSSDGRGSSSKRFIFRPVKPPVASPAVTSTPNPPRTLFTPSPSVPTPKILPTAKVIPLTSKLNRKSPSPELELTDVENSPDPKRTSGAPQKCPMVFSPTQPPTVRCTLATASTHTSAPNVSPSWIDDNPQGTSFTNGVISPLFTPQLTSTQSPSPRVQNSPKGVSPVKMSLKSLLQAQNQQKPIPSISGPPSVPCSISRTVISKAPQANRQLKLENMSTRSLTPKPPTKQQPKGKKTTHIKPDGVCISKELFKLLEEVCDIIQELPLQRLLTCFGSKVNTVSSLLAERTKHREQTACIAYDTTPTSMDTVFPEDQDSRLSDASTTLDEPPPEPPESSAPQAFSNDGGLGFATDEEDQDNGAPLNDWNEFDFETQEAPPQTAASGPPQVELIRRPKPNEPKFEADDGEGNAFLPLTNNQSKWAPDFDTVDCKDQPDDGSTGEFDGTDKFPHSKAMMDAFKRIFGLRTFRRNQLQAINATLLGKDCFVIMPTGGGKSLCYQLPAVVQSGLTLIVSPLKALILDQVTKLQSLGVRAASMSGDVSQSEMHRIYTLIHSQPLQLDLLFLTPEKIAASEKLKSCLEHLYKRNLLARFVIDEAHCVSQWGHDFRPDYRNLKILRVNFPTVPMMAMTATATPRVRQDILHQLLMKDTKWFIQSFNRPNLKFEVRPKKLKNCSKEVIDLIRSQFSGLAGIVYCLSRNECDRLAEELTAGGIVARAYHAGMGDAARKRVQEGWLQEERFKVVCATIAFGMGIDKPDVRFVIHFSIPKSIEGYYQEAGRAGRDGLPATCVLYYHWQDVIRLRKLIYSASTHPFNDPSVKLHEDALFKMVSYCDNVVDCRRALILAHFGEAFNAADCSLVVGCLCDNCQFAERRKLAQRDLTQDAKMIVEAVAEFVCRRRNVTLNYCVEIFRGAQTAQIQRNNDSGNPLYGKGANYSKIDAERLIHRLLADRILLEEFVVTTVDTVAAYLRLGPKADSLLSGQQKIMLPVAVNLKPRGTEPVIAGEEPVDKVANIRNDCYEALVRTAKQLTTKQGISNYATVFPNEMLLEIADQLPTTPEELLRIPQCTEYKLNRFNATQAFLDVTLNFLSILGALKEEEKEALKHEEQLTMHYGPSTSHLKHGIPAQRPTVKSQYFKKSRAGKAANRRKIFGNFAYKVKSGVRGGSAVGPTAGWKRKASAPSRPTASSSSSTFTPKLLKLSTRME</sequence>
<dbReference type="Pfam" id="PF00270">
    <property type="entry name" value="DEAD"/>
    <property type="match status" value="1"/>
</dbReference>
<dbReference type="GO" id="GO:0006260">
    <property type="term" value="P:DNA replication"/>
    <property type="evidence" value="ECO:0007669"/>
    <property type="project" value="UniProtKB-KW"/>
</dbReference>
<dbReference type="InterPro" id="IPR036390">
    <property type="entry name" value="WH_DNA-bd_sf"/>
</dbReference>
<keyword evidence="5" id="KW-0479">Metal-binding</keyword>
<comment type="subcellular location">
    <subcellularLocation>
        <location evidence="2">Nucleus</location>
    </subcellularLocation>
</comment>
<feature type="region of interest" description="Disordered" evidence="20">
    <location>
        <begin position="1"/>
        <end position="98"/>
    </location>
</feature>
<dbReference type="InterPro" id="IPR002121">
    <property type="entry name" value="HRDC_dom"/>
</dbReference>
<accession>A0A0X3P2Y7</accession>
<evidence type="ECO:0000259" key="23">
    <source>
        <dbReference type="PROSITE" id="PS51194"/>
    </source>
</evidence>
<keyword evidence="15" id="KW-0539">Nucleus</keyword>
<dbReference type="InterPro" id="IPR002464">
    <property type="entry name" value="DNA/RNA_helicase_DEAH_CS"/>
</dbReference>
<evidence type="ECO:0000256" key="19">
    <source>
        <dbReference type="ARBA" id="ARBA00073450"/>
    </source>
</evidence>
<dbReference type="Pfam" id="PF00570">
    <property type="entry name" value="HRDC"/>
    <property type="match status" value="1"/>
</dbReference>
<dbReference type="SMART" id="SM00341">
    <property type="entry name" value="HRDC"/>
    <property type="match status" value="1"/>
</dbReference>
<comment type="similarity">
    <text evidence="3">Belongs to the helicase family. RecQ subfamily.</text>
</comment>
<keyword evidence="12" id="KW-0238">DNA-binding</keyword>
<keyword evidence="7" id="KW-0227">DNA damage</keyword>
<dbReference type="GO" id="GO:0005694">
    <property type="term" value="C:chromosome"/>
    <property type="evidence" value="ECO:0007669"/>
    <property type="project" value="TreeGrafter"/>
</dbReference>
<dbReference type="EMBL" id="GEEE01017465">
    <property type="protein sequence ID" value="JAP45760.1"/>
    <property type="molecule type" value="Transcribed_RNA"/>
</dbReference>
<keyword evidence="13" id="KW-0234">DNA repair</keyword>
<protein>
    <recommendedName>
        <fullName evidence="19">RecQ-like DNA helicase BLM</fullName>
        <ecNumber evidence="17">5.6.2.4</ecNumber>
    </recommendedName>
    <alternativeName>
        <fullName evidence="18">DNA 3'-5' helicase BLM</fullName>
    </alternativeName>
</protein>
<keyword evidence="9" id="KW-0347">Helicase</keyword>
<feature type="region of interest" description="Disordered" evidence="20">
    <location>
        <begin position="131"/>
        <end position="167"/>
    </location>
</feature>
<evidence type="ECO:0000256" key="18">
    <source>
        <dbReference type="ARBA" id="ARBA00044542"/>
    </source>
</evidence>
<gene>
    <name evidence="24" type="primary">BLM</name>
    <name evidence="24" type="ORF">TR88667</name>
</gene>
<dbReference type="InterPro" id="IPR001650">
    <property type="entry name" value="Helicase_C-like"/>
</dbReference>
<evidence type="ECO:0000259" key="21">
    <source>
        <dbReference type="PROSITE" id="PS50967"/>
    </source>
</evidence>
<evidence type="ECO:0000256" key="5">
    <source>
        <dbReference type="ARBA" id="ARBA00022723"/>
    </source>
</evidence>
<dbReference type="GO" id="GO:0043138">
    <property type="term" value="F:3'-5' DNA helicase activity"/>
    <property type="evidence" value="ECO:0007669"/>
    <property type="project" value="UniProtKB-EC"/>
</dbReference>
<evidence type="ECO:0000256" key="7">
    <source>
        <dbReference type="ARBA" id="ARBA00022763"/>
    </source>
</evidence>
<dbReference type="SUPFAM" id="SSF52540">
    <property type="entry name" value="P-loop containing nucleoside triphosphate hydrolases"/>
    <property type="match status" value="1"/>
</dbReference>
<dbReference type="InterPro" id="IPR027417">
    <property type="entry name" value="P-loop_NTPase"/>
</dbReference>
<dbReference type="PANTHER" id="PTHR13710">
    <property type="entry name" value="DNA HELICASE RECQ FAMILY MEMBER"/>
    <property type="match status" value="1"/>
</dbReference>
<comment type="catalytic activity">
    <reaction evidence="16">
        <text>Couples ATP hydrolysis with the unwinding of duplex DNA by translocating in the 3'-5' direction.</text>
        <dbReference type="EC" id="5.6.2.4"/>
    </reaction>
</comment>
<keyword evidence="4" id="KW-0235">DNA replication</keyword>
<keyword evidence="6" id="KW-0547">Nucleotide-binding</keyword>
<evidence type="ECO:0000256" key="3">
    <source>
        <dbReference type="ARBA" id="ARBA00005446"/>
    </source>
</evidence>
<dbReference type="InterPro" id="IPR032284">
    <property type="entry name" value="RecQ_Zn-bd"/>
</dbReference>
<evidence type="ECO:0000256" key="8">
    <source>
        <dbReference type="ARBA" id="ARBA00022801"/>
    </source>
</evidence>
<evidence type="ECO:0000256" key="14">
    <source>
        <dbReference type="ARBA" id="ARBA00023235"/>
    </source>
</evidence>
<evidence type="ECO:0000256" key="12">
    <source>
        <dbReference type="ARBA" id="ARBA00023125"/>
    </source>
</evidence>
<evidence type="ECO:0000256" key="4">
    <source>
        <dbReference type="ARBA" id="ARBA00022705"/>
    </source>
</evidence>
<evidence type="ECO:0000256" key="13">
    <source>
        <dbReference type="ARBA" id="ARBA00023204"/>
    </source>
</evidence>
<feature type="compositionally biased region" description="Basic and acidic residues" evidence="20">
    <location>
        <begin position="390"/>
        <end position="403"/>
    </location>
</feature>
<feature type="region of interest" description="Disordered" evidence="20">
    <location>
        <begin position="304"/>
        <end position="411"/>
    </location>
</feature>
<feature type="compositionally biased region" description="Polar residues" evidence="20">
    <location>
        <begin position="206"/>
        <end position="222"/>
    </location>
</feature>
<evidence type="ECO:0000313" key="24">
    <source>
        <dbReference type="EMBL" id="JAP45760.1"/>
    </source>
</evidence>
<dbReference type="GO" id="GO:0003677">
    <property type="term" value="F:DNA binding"/>
    <property type="evidence" value="ECO:0007669"/>
    <property type="project" value="UniProtKB-KW"/>
</dbReference>
<keyword evidence="10" id="KW-0862">Zinc</keyword>
<evidence type="ECO:0000256" key="6">
    <source>
        <dbReference type="ARBA" id="ARBA00022741"/>
    </source>
</evidence>
<dbReference type="Pfam" id="PF09382">
    <property type="entry name" value="RQC"/>
    <property type="match status" value="1"/>
</dbReference>
<dbReference type="Pfam" id="PF00271">
    <property type="entry name" value="Helicase_C"/>
    <property type="match status" value="1"/>
</dbReference>
<proteinExistence type="inferred from homology"/>
<dbReference type="CDD" id="cd18794">
    <property type="entry name" value="SF2_C_RecQ"/>
    <property type="match status" value="1"/>
</dbReference>
<reference evidence="24" key="1">
    <citation type="submission" date="2016-01" db="EMBL/GenBank/DDBJ databases">
        <title>Reference transcriptome for the parasite Schistocephalus solidus: insights into the molecular evolution of parasitism.</title>
        <authorList>
            <person name="Hebert F.O."/>
            <person name="Grambauer S."/>
            <person name="Barber I."/>
            <person name="Landry C.R."/>
            <person name="Aubin-Horth N."/>
        </authorList>
    </citation>
    <scope>NUCLEOTIDE SEQUENCE</scope>
</reference>
<dbReference type="SMART" id="SM00487">
    <property type="entry name" value="DEXDc"/>
    <property type="match status" value="1"/>
</dbReference>
<dbReference type="PROSITE" id="PS51194">
    <property type="entry name" value="HELICASE_CTER"/>
    <property type="match status" value="1"/>
</dbReference>
<dbReference type="SMART" id="SM00956">
    <property type="entry name" value="RQC"/>
    <property type="match status" value="1"/>
</dbReference>
<evidence type="ECO:0000256" key="11">
    <source>
        <dbReference type="ARBA" id="ARBA00022840"/>
    </source>
</evidence>
<feature type="domain" description="HRDC" evidence="21">
    <location>
        <begin position="1011"/>
        <end position="1094"/>
    </location>
</feature>
<feature type="compositionally biased region" description="Polar residues" evidence="20">
    <location>
        <begin position="131"/>
        <end position="162"/>
    </location>
</feature>
<dbReference type="GO" id="GO:0005524">
    <property type="term" value="F:ATP binding"/>
    <property type="evidence" value="ECO:0007669"/>
    <property type="project" value="UniProtKB-KW"/>
</dbReference>
<dbReference type="Gene3D" id="3.40.50.300">
    <property type="entry name" value="P-loop containing nucleotide triphosphate hydrolases"/>
    <property type="match status" value="2"/>
</dbReference>
<evidence type="ECO:0000259" key="22">
    <source>
        <dbReference type="PROSITE" id="PS51192"/>
    </source>
</evidence>
<evidence type="ECO:0000256" key="2">
    <source>
        <dbReference type="ARBA" id="ARBA00004123"/>
    </source>
</evidence>
<dbReference type="InterPro" id="IPR014001">
    <property type="entry name" value="Helicase_ATP-bd"/>
</dbReference>
<dbReference type="PROSITE" id="PS51192">
    <property type="entry name" value="HELICASE_ATP_BIND_1"/>
    <property type="match status" value="1"/>
</dbReference>
<evidence type="ECO:0000256" key="15">
    <source>
        <dbReference type="ARBA" id="ARBA00023242"/>
    </source>
</evidence>
<dbReference type="GO" id="GO:0046872">
    <property type="term" value="F:metal ion binding"/>
    <property type="evidence" value="ECO:0007669"/>
    <property type="project" value="UniProtKB-KW"/>
</dbReference>
<evidence type="ECO:0000256" key="16">
    <source>
        <dbReference type="ARBA" id="ARBA00034617"/>
    </source>
</evidence>
<evidence type="ECO:0000256" key="9">
    <source>
        <dbReference type="ARBA" id="ARBA00022806"/>
    </source>
</evidence>